<organism evidence="1 2">
    <name type="scientific">Mesotoga infera</name>
    <dbReference type="NCBI Taxonomy" id="1236046"/>
    <lineage>
        <taxon>Bacteria</taxon>
        <taxon>Thermotogati</taxon>
        <taxon>Thermotogota</taxon>
        <taxon>Thermotogae</taxon>
        <taxon>Kosmotogales</taxon>
        <taxon>Kosmotogaceae</taxon>
        <taxon>Mesotoga</taxon>
    </lineage>
</organism>
<accession>A0A7Z7LG25</accession>
<dbReference type="Proteomes" id="UP000250796">
    <property type="component" value="Chromosome MESINF"/>
</dbReference>
<dbReference type="KEGG" id="minf:MESINF_1840"/>
<name>A0A7Z7LG25_9BACT</name>
<evidence type="ECO:0008006" key="3">
    <source>
        <dbReference type="Google" id="ProtNLM"/>
    </source>
</evidence>
<dbReference type="InterPro" id="IPR003749">
    <property type="entry name" value="ThiS/MoaD-like"/>
</dbReference>
<reference evidence="1 2" key="1">
    <citation type="submission" date="2017-01" db="EMBL/GenBank/DDBJ databases">
        <authorList>
            <person name="Erauso G."/>
        </authorList>
    </citation>
    <scope>NUCLEOTIDE SEQUENCE [LARGE SCALE GENOMIC DNA]</scope>
    <source>
        <strain evidence="1">MESINF1</strain>
    </source>
</reference>
<dbReference type="EMBL" id="LS974202">
    <property type="protein sequence ID" value="SSC13284.1"/>
    <property type="molecule type" value="Genomic_DNA"/>
</dbReference>
<evidence type="ECO:0000313" key="1">
    <source>
        <dbReference type="EMBL" id="SSC13284.1"/>
    </source>
</evidence>
<evidence type="ECO:0000313" key="2">
    <source>
        <dbReference type="Proteomes" id="UP000250796"/>
    </source>
</evidence>
<gene>
    <name evidence="1" type="ORF">MESINF_1840</name>
</gene>
<dbReference type="RefSeq" id="WP_169699450.1">
    <property type="nucleotide sequence ID" value="NZ_LS974202.1"/>
</dbReference>
<dbReference type="Gene3D" id="3.10.20.30">
    <property type="match status" value="1"/>
</dbReference>
<dbReference type="InterPro" id="IPR016155">
    <property type="entry name" value="Mopterin_synth/thiamin_S_b"/>
</dbReference>
<dbReference type="SUPFAM" id="SSF54285">
    <property type="entry name" value="MoaD/ThiS"/>
    <property type="match status" value="1"/>
</dbReference>
<dbReference type="Pfam" id="PF02597">
    <property type="entry name" value="ThiS"/>
    <property type="match status" value="1"/>
</dbReference>
<sequence>MKVEYADGFLSLEGEMTAHELLDRLGLDFEDHLVIKDGSLVPLEEKIEDSSSVIILKAVVGG</sequence>
<keyword evidence="2" id="KW-1185">Reference proteome</keyword>
<proteinExistence type="predicted"/>
<dbReference type="AlphaFoldDB" id="A0A7Z7LG25"/>
<dbReference type="InterPro" id="IPR012675">
    <property type="entry name" value="Beta-grasp_dom_sf"/>
</dbReference>
<protein>
    <recommendedName>
        <fullName evidence="3">Thiamine biosynthesis protein ThiS</fullName>
    </recommendedName>
</protein>